<dbReference type="RefSeq" id="XP_007921671.1">
    <property type="nucleotide sequence ID" value="XM_007923480.1"/>
</dbReference>
<feature type="region of interest" description="Disordered" evidence="1">
    <location>
        <begin position="238"/>
        <end position="263"/>
    </location>
</feature>
<keyword evidence="4" id="KW-1185">Reference proteome</keyword>
<accession>N1Q7R0</accession>
<dbReference type="KEGG" id="pfj:MYCFIDRAFT_170351"/>
<dbReference type="EMBL" id="KB446555">
    <property type="protein sequence ID" value="EME88775.1"/>
    <property type="molecule type" value="Genomic_DNA"/>
</dbReference>
<reference evidence="3 4" key="1">
    <citation type="journal article" date="2012" name="PLoS Pathog.">
        <title>Diverse lifestyles and strategies of plant pathogenesis encoded in the genomes of eighteen Dothideomycetes fungi.</title>
        <authorList>
            <person name="Ohm R.A."/>
            <person name="Feau N."/>
            <person name="Henrissat B."/>
            <person name="Schoch C.L."/>
            <person name="Horwitz B.A."/>
            <person name="Barry K.W."/>
            <person name="Condon B.J."/>
            <person name="Copeland A.C."/>
            <person name="Dhillon B."/>
            <person name="Glaser F."/>
            <person name="Hesse C.N."/>
            <person name="Kosti I."/>
            <person name="LaButti K."/>
            <person name="Lindquist E.A."/>
            <person name="Lucas S."/>
            <person name="Salamov A.A."/>
            <person name="Bradshaw R.E."/>
            <person name="Ciuffetti L."/>
            <person name="Hamelin R.C."/>
            <person name="Kema G.H.J."/>
            <person name="Lawrence C."/>
            <person name="Scott J.A."/>
            <person name="Spatafora J.W."/>
            <person name="Turgeon B.G."/>
            <person name="de Wit P.J.G.M."/>
            <person name="Zhong S."/>
            <person name="Goodwin S.B."/>
            <person name="Grigoriev I.V."/>
        </authorList>
    </citation>
    <scope>NUCLEOTIDE SEQUENCE [LARGE SCALE GENOMIC DNA]</scope>
    <source>
        <strain evidence="3 4">CIRAD86</strain>
    </source>
</reference>
<dbReference type="VEuPathDB" id="FungiDB:MYCFIDRAFT_170351"/>
<proteinExistence type="predicted"/>
<protein>
    <recommendedName>
        <fullName evidence="5">F-box domain-containing protein</fullName>
    </recommendedName>
</protein>
<evidence type="ECO:0008006" key="5">
    <source>
        <dbReference type="Google" id="ProtNLM"/>
    </source>
</evidence>
<evidence type="ECO:0000256" key="1">
    <source>
        <dbReference type="SAM" id="MobiDB-lite"/>
    </source>
</evidence>
<organism evidence="3 4">
    <name type="scientific">Pseudocercospora fijiensis (strain CIRAD86)</name>
    <name type="common">Black leaf streak disease fungus</name>
    <name type="synonym">Mycosphaerella fijiensis</name>
    <dbReference type="NCBI Taxonomy" id="383855"/>
    <lineage>
        <taxon>Eukaryota</taxon>
        <taxon>Fungi</taxon>
        <taxon>Dikarya</taxon>
        <taxon>Ascomycota</taxon>
        <taxon>Pezizomycotina</taxon>
        <taxon>Dothideomycetes</taxon>
        <taxon>Dothideomycetidae</taxon>
        <taxon>Mycosphaerellales</taxon>
        <taxon>Mycosphaerellaceae</taxon>
        <taxon>Pseudocercospora</taxon>
    </lineage>
</organism>
<dbReference type="OrthoDB" id="3643916at2759"/>
<evidence type="ECO:0000256" key="2">
    <source>
        <dbReference type="SAM" id="SignalP"/>
    </source>
</evidence>
<feature type="chain" id="PRO_5004110548" description="F-box domain-containing protein" evidence="2">
    <location>
        <begin position="17"/>
        <end position="467"/>
    </location>
</feature>
<name>N1Q7R0_PSEFD</name>
<gene>
    <name evidence="3" type="ORF">MYCFIDRAFT_170351</name>
</gene>
<dbReference type="AlphaFoldDB" id="N1Q7R0"/>
<dbReference type="Proteomes" id="UP000016932">
    <property type="component" value="Unassembled WGS sequence"/>
</dbReference>
<dbReference type="HOGENOM" id="CLU_585408_0_0_1"/>
<dbReference type="GeneID" id="19332480"/>
<keyword evidence="2" id="KW-0732">Signal</keyword>
<evidence type="ECO:0000313" key="3">
    <source>
        <dbReference type="EMBL" id="EME88775.1"/>
    </source>
</evidence>
<evidence type="ECO:0000313" key="4">
    <source>
        <dbReference type="Proteomes" id="UP000016932"/>
    </source>
</evidence>
<sequence>MPRLLILAGKLALCTSLHTSYPWTLCHSLTREVLVIGTAMDSLVCADSGPGYHAASWVILNGQGRSESDETTDPGQVVQLSKRSKFGPDGQASYHSFPFSESQDPLVACAGLPGRCSRDKECCRLVVSSLCMNTSFCTMNPKHFFIDLPNDLLLTFEAQASMTECTATGVRRVNVCHLRSSRFADAAMNVREEKKSAVPESWNFCEPATSLQLDSLAQDVPRQRRRRDCWITAITHRRQSDSPSSATSAMIPKPTQENPTKPKQEHFRLLDLPPELVVRIVEYAVITSSKECPLEFKPDSAVQPAITRACRLLRAEGVKLFYGSNYFVLNASDSETEVFWQWYACIGRQQAVKIDSLFVRVVDSSGNRMSLLGLQWDWWVTEVAFLRSYMAQAGVVAALSIQMAGEKVAMYHSLGDRTYVCYQISFKDRSGDAEGWRGLRAFPRVDLYHADYDEDEMMREDWWTWQS</sequence>
<dbReference type="eggNOG" id="ENOG502RP5P">
    <property type="taxonomic scope" value="Eukaryota"/>
</dbReference>
<feature type="signal peptide" evidence="2">
    <location>
        <begin position="1"/>
        <end position="16"/>
    </location>
</feature>